<dbReference type="EMBL" id="JAIWYP010000001">
    <property type="protein sequence ID" value="KAH3897335.1"/>
    <property type="molecule type" value="Genomic_DNA"/>
</dbReference>
<comment type="caution">
    <text evidence="1">The sequence shown here is derived from an EMBL/GenBank/DDBJ whole genome shotgun (WGS) entry which is preliminary data.</text>
</comment>
<keyword evidence="2" id="KW-1185">Reference proteome</keyword>
<name>A0A9D4NKX7_DREPO</name>
<protein>
    <submittedName>
        <fullName evidence="1">Uncharacterized protein</fullName>
    </submittedName>
</protein>
<evidence type="ECO:0000313" key="2">
    <source>
        <dbReference type="Proteomes" id="UP000828390"/>
    </source>
</evidence>
<reference evidence="1" key="2">
    <citation type="submission" date="2020-11" db="EMBL/GenBank/DDBJ databases">
        <authorList>
            <person name="McCartney M.A."/>
            <person name="Auch B."/>
            <person name="Kono T."/>
            <person name="Mallez S."/>
            <person name="Becker A."/>
            <person name="Gohl D.M."/>
            <person name="Silverstein K.A.T."/>
            <person name="Koren S."/>
            <person name="Bechman K.B."/>
            <person name="Herman A."/>
            <person name="Abrahante J.E."/>
            <person name="Garbe J."/>
        </authorList>
    </citation>
    <scope>NUCLEOTIDE SEQUENCE</scope>
    <source>
        <strain evidence="1">Duluth1</strain>
        <tissue evidence="1">Whole animal</tissue>
    </source>
</reference>
<reference evidence="1" key="1">
    <citation type="journal article" date="2019" name="bioRxiv">
        <title>The Genome of the Zebra Mussel, Dreissena polymorpha: A Resource for Invasive Species Research.</title>
        <authorList>
            <person name="McCartney M.A."/>
            <person name="Auch B."/>
            <person name="Kono T."/>
            <person name="Mallez S."/>
            <person name="Zhang Y."/>
            <person name="Obille A."/>
            <person name="Becker A."/>
            <person name="Abrahante J.E."/>
            <person name="Garbe J."/>
            <person name="Badalamenti J.P."/>
            <person name="Herman A."/>
            <person name="Mangelson H."/>
            <person name="Liachko I."/>
            <person name="Sullivan S."/>
            <person name="Sone E.D."/>
            <person name="Koren S."/>
            <person name="Silverstein K.A.T."/>
            <person name="Beckman K.B."/>
            <person name="Gohl D.M."/>
        </authorList>
    </citation>
    <scope>NUCLEOTIDE SEQUENCE</scope>
    <source>
        <strain evidence="1">Duluth1</strain>
        <tissue evidence="1">Whole animal</tissue>
    </source>
</reference>
<organism evidence="1 2">
    <name type="scientific">Dreissena polymorpha</name>
    <name type="common">Zebra mussel</name>
    <name type="synonym">Mytilus polymorpha</name>
    <dbReference type="NCBI Taxonomy" id="45954"/>
    <lineage>
        <taxon>Eukaryota</taxon>
        <taxon>Metazoa</taxon>
        <taxon>Spiralia</taxon>
        <taxon>Lophotrochozoa</taxon>
        <taxon>Mollusca</taxon>
        <taxon>Bivalvia</taxon>
        <taxon>Autobranchia</taxon>
        <taxon>Heteroconchia</taxon>
        <taxon>Euheterodonta</taxon>
        <taxon>Imparidentia</taxon>
        <taxon>Neoheterodontei</taxon>
        <taxon>Myida</taxon>
        <taxon>Dreissenoidea</taxon>
        <taxon>Dreissenidae</taxon>
        <taxon>Dreissena</taxon>
    </lineage>
</organism>
<accession>A0A9D4NKX7</accession>
<evidence type="ECO:0000313" key="1">
    <source>
        <dbReference type="EMBL" id="KAH3897335.1"/>
    </source>
</evidence>
<sequence length="79" mass="9435">MKLNITEKEVAQIPYYEKQWMDSPEVDTRLFLHSLRYLTYGGLGERDKQLHALRILESYMCDKRNKLNAYHTETSLNLL</sequence>
<dbReference type="Proteomes" id="UP000828390">
    <property type="component" value="Unassembled WGS sequence"/>
</dbReference>
<dbReference type="AlphaFoldDB" id="A0A9D4NKX7"/>
<proteinExistence type="predicted"/>
<gene>
    <name evidence="1" type="ORF">DPMN_021523</name>
</gene>